<dbReference type="GO" id="GO:0016747">
    <property type="term" value="F:acyltransferase activity, transferring groups other than amino-acyl groups"/>
    <property type="evidence" value="ECO:0007669"/>
    <property type="project" value="InterPro"/>
</dbReference>
<dbReference type="Gene3D" id="3.40.630.30">
    <property type="match status" value="1"/>
</dbReference>
<dbReference type="PROSITE" id="PS51186">
    <property type="entry name" value="GNAT"/>
    <property type="match status" value="1"/>
</dbReference>
<keyword evidence="2" id="KW-0808">Transferase</keyword>
<evidence type="ECO:0000313" key="2">
    <source>
        <dbReference type="EMBL" id="CUR55054.1"/>
    </source>
</evidence>
<accession>A0A2P2BZ96</accession>
<dbReference type="Pfam" id="PF00583">
    <property type="entry name" value="Acetyltransf_1"/>
    <property type="match status" value="1"/>
</dbReference>
<name>A0A2P2BZ96_9ZZZZ</name>
<dbReference type="EMBL" id="CZKA01000015">
    <property type="protein sequence ID" value="CUR55054.1"/>
    <property type="molecule type" value="Genomic_DNA"/>
</dbReference>
<sequence length="215" mass="23842">MTRRTAPLTVDRLAELPSTCRSCLFWELDPVRRQRVPRGDAAEEKQGWVSEVLREWGSCGRVALVDDEVVGYVIYAPAHYVPGADTFPTAPAAADAVVMTTLYVAPAHRRGGIGRLLIQGMARDLIERGGIRAVETFADARGHAGHCVVSQEFCLRVGFKTQRAHPTRPRMRMDLRSVLTWRDEVEQALERLLGVVRPIVHPAPKASRPSARGTQ</sequence>
<organism evidence="2">
    <name type="scientific">metagenome</name>
    <dbReference type="NCBI Taxonomy" id="256318"/>
    <lineage>
        <taxon>unclassified sequences</taxon>
        <taxon>metagenomes</taxon>
    </lineage>
</organism>
<reference evidence="2" key="1">
    <citation type="submission" date="2015-08" db="EMBL/GenBank/DDBJ databases">
        <authorList>
            <person name="Babu N.S."/>
            <person name="Beckwith C.J."/>
            <person name="Beseler K.G."/>
            <person name="Brison A."/>
            <person name="Carone J.V."/>
            <person name="Caskin T.P."/>
            <person name="Diamond M."/>
            <person name="Durham M.E."/>
            <person name="Foxe J.M."/>
            <person name="Go M."/>
            <person name="Henderson B.A."/>
            <person name="Jones I.B."/>
            <person name="McGettigan J.A."/>
            <person name="Micheletti S.J."/>
            <person name="Nasrallah M.E."/>
            <person name="Ortiz D."/>
            <person name="Piller C.R."/>
            <person name="Privatt S.R."/>
            <person name="Schneider S.L."/>
            <person name="Sharp S."/>
            <person name="Smith T.C."/>
            <person name="Stanton J.D."/>
            <person name="Ullery H.E."/>
            <person name="Wilson R.J."/>
            <person name="Serrano M.G."/>
            <person name="Buck G."/>
            <person name="Lee V."/>
            <person name="Wang Y."/>
            <person name="Carvalho R."/>
            <person name="Voegtly L."/>
            <person name="Shi R."/>
            <person name="Duckworth R."/>
            <person name="Johnson A."/>
            <person name="Loviza R."/>
            <person name="Walstead R."/>
            <person name="Shah Z."/>
            <person name="Kiflezghi M."/>
            <person name="Wade K."/>
            <person name="Ball S.L."/>
            <person name="Bradley K.W."/>
            <person name="Asai D.J."/>
            <person name="Bowman C.A."/>
            <person name="Russell D.A."/>
            <person name="Pope W.H."/>
            <person name="Jacobs-Sera D."/>
            <person name="Hendrix R.W."/>
            <person name="Hatfull G.F."/>
        </authorList>
    </citation>
    <scope>NUCLEOTIDE SEQUENCE</scope>
</reference>
<dbReference type="AlphaFoldDB" id="A0A2P2BZ96"/>
<dbReference type="CDD" id="cd04301">
    <property type="entry name" value="NAT_SF"/>
    <property type="match status" value="1"/>
</dbReference>
<gene>
    <name evidence="2" type="ORF">NOCA2220245</name>
</gene>
<protein>
    <submittedName>
        <fullName evidence="2">GCN5-related N-acetyltransferase</fullName>
    </submittedName>
</protein>
<evidence type="ECO:0000259" key="1">
    <source>
        <dbReference type="PROSITE" id="PS51186"/>
    </source>
</evidence>
<proteinExistence type="predicted"/>
<dbReference type="InterPro" id="IPR000182">
    <property type="entry name" value="GNAT_dom"/>
</dbReference>
<dbReference type="InterPro" id="IPR016181">
    <property type="entry name" value="Acyl_CoA_acyltransferase"/>
</dbReference>
<dbReference type="SUPFAM" id="SSF55729">
    <property type="entry name" value="Acyl-CoA N-acyltransferases (Nat)"/>
    <property type="match status" value="1"/>
</dbReference>
<feature type="domain" description="N-acetyltransferase" evidence="1">
    <location>
        <begin position="8"/>
        <end position="176"/>
    </location>
</feature>